<reference evidence="2 3" key="1">
    <citation type="submission" date="2015-01" db="EMBL/GenBank/DDBJ databases">
        <title>Genome Assembly of Bacillus badius MTCC 1458.</title>
        <authorList>
            <person name="Verma A."/>
            <person name="Khatri I."/>
            <person name="Mual P."/>
            <person name="Subramanian S."/>
            <person name="Krishnamurthi S."/>
        </authorList>
    </citation>
    <scope>NUCLEOTIDE SEQUENCE [LARGE SCALE GENOMIC DNA]</scope>
    <source>
        <strain evidence="2 3">MTCC 1458</strain>
    </source>
</reference>
<keyword evidence="1" id="KW-0732">Signal</keyword>
<name>A0ABR5AZJ3_BACBA</name>
<accession>A0ABR5AZJ3</accession>
<feature type="signal peptide" evidence="1">
    <location>
        <begin position="1"/>
        <end position="22"/>
    </location>
</feature>
<gene>
    <name evidence="2" type="ORF">SD77_2603</name>
</gene>
<evidence type="ECO:0000256" key="1">
    <source>
        <dbReference type="SAM" id="SignalP"/>
    </source>
</evidence>
<dbReference type="PROSITE" id="PS51257">
    <property type="entry name" value="PROKAR_LIPOPROTEIN"/>
    <property type="match status" value="1"/>
</dbReference>
<feature type="chain" id="PRO_5045995248" description="Lipoprotein" evidence="1">
    <location>
        <begin position="23"/>
        <end position="169"/>
    </location>
</feature>
<organism evidence="2 3">
    <name type="scientific">Bacillus badius</name>
    <dbReference type="NCBI Taxonomy" id="1455"/>
    <lineage>
        <taxon>Bacteria</taxon>
        <taxon>Bacillati</taxon>
        <taxon>Bacillota</taxon>
        <taxon>Bacilli</taxon>
        <taxon>Bacillales</taxon>
        <taxon>Bacillaceae</taxon>
        <taxon>Pseudobacillus</taxon>
    </lineage>
</organism>
<evidence type="ECO:0000313" key="3">
    <source>
        <dbReference type="Proteomes" id="UP000031982"/>
    </source>
</evidence>
<dbReference type="EMBL" id="JXLP01000002">
    <property type="protein sequence ID" value="KIL80149.1"/>
    <property type="molecule type" value="Genomic_DNA"/>
</dbReference>
<sequence length="169" mass="19028">MRKIVYLIVVSCLIALTGCSQEEDATQWYDTKEKAIHYGLKQEGTNETAILSIEDFKGETVVFYEFERALGVASITESEEGFSWYRNRAYSGFEGDSPYSTVGFEFETETGLNVPILAGKASDISIEKIQLKGDGLERDLRIFDTSRLFFSIHEAPFSLLEVIPIKANE</sequence>
<evidence type="ECO:0000313" key="2">
    <source>
        <dbReference type="EMBL" id="KIL80149.1"/>
    </source>
</evidence>
<keyword evidence="3" id="KW-1185">Reference proteome</keyword>
<dbReference type="RefSeq" id="WP_156136590.1">
    <property type="nucleotide sequence ID" value="NZ_JARTHD010000063.1"/>
</dbReference>
<protein>
    <recommendedName>
        <fullName evidence="4">Lipoprotein</fullName>
    </recommendedName>
</protein>
<proteinExistence type="predicted"/>
<dbReference type="Proteomes" id="UP000031982">
    <property type="component" value="Unassembled WGS sequence"/>
</dbReference>
<comment type="caution">
    <text evidence="2">The sequence shown here is derived from an EMBL/GenBank/DDBJ whole genome shotgun (WGS) entry which is preliminary data.</text>
</comment>
<evidence type="ECO:0008006" key="4">
    <source>
        <dbReference type="Google" id="ProtNLM"/>
    </source>
</evidence>